<evidence type="ECO:0000313" key="1">
    <source>
        <dbReference type="EMBL" id="GIO67224.1"/>
    </source>
</evidence>
<reference evidence="1 2" key="1">
    <citation type="submission" date="2021-03" db="EMBL/GenBank/DDBJ databases">
        <title>Antimicrobial resistance genes in bacteria isolated from Japanese honey, and their potential for conferring macrolide and lincosamide resistance in the American foulbrood pathogen Paenibacillus larvae.</title>
        <authorList>
            <person name="Okamoto M."/>
            <person name="Kumagai M."/>
            <person name="Kanamori H."/>
            <person name="Takamatsu D."/>
        </authorList>
    </citation>
    <scope>NUCLEOTIDE SEQUENCE [LARGE SCALE GENOMIC DNA]</scope>
    <source>
        <strain evidence="1 2">J21TS3</strain>
    </source>
</reference>
<comment type="caution">
    <text evidence="1">The sequence shown here is derived from an EMBL/GenBank/DDBJ whole genome shotgun (WGS) entry which is preliminary data.</text>
</comment>
<gene>
    <name evidence="1" type="ORF">J21TS3_20450</name>
</gene>
<organism evidence="1 2">
    <name type="scientific">Paenibacillus cookii</name>
    <dbReference type="NCBI Taxonomy" id="157839"/>
    <lineage>
        <taxon>Bacteria</taxon>
        <taxon>Bacillati</taxon>
        <taxon>Bacillota</taxon>
        <taxon>Bacilli</taxon>
        <taxon>Bacillales</taxon>
        <taxon>Paenibacillaceae</taxon>
        <taxon>Paenibacillus</taxon>
    </lineage>
</organism>
<evidence type="ECO:0000313" key="2">
    <source>
        <dbReference type="Proteomes" id="UP000680638"/>
    </source>
</evidence>
<sequence length="56" mass="6469">MGDVKVNGLLKVTILYYARRKKRELLVAKYLGGMEESNNGQYDICLVWRDGRFSEA</sequence>
<dbReference type="EMBL" id="BORW01000008">
    <property type="protein sequence ID" value="GIO67224.1"/>
    <property type="molecule type" value="Genomic_DNA"/>
</dbReference>
<keyword evidence="2" id="KW-1185">Reference proteome</keyword>
<protein>
    <submittedName>
        <fullName evidence="1">Uncharacterized protein</fullName>
    </submittedName>
</protein>
<dbReference type="Proteomes" id="UP000680638">
    <property type="component" value="Unassembled WGS sequence"/>
</dbReference>
<accession>A0ABQ4LVE3</accession>
<proteinExistence type="predicted"/>
<name>A0ABQ4LVE3_9BACL</name>